<proteinExistence type="predicted"/>
<sequence length="144" mass="14694">MPIQSGQRVVPGRVNTLRGFGQLNAAYTATTTATDLAGTTVNMSTAYDGATYLANWSGDFNLLTAGSLTGVVSLVVDGLALTSPQAIWNPANVTSGARAVISQTYGGVIAAGAHTFKLQANVVGASGSIRLAALHTQLTVLIFP</sequence>
<organism evidence="1 2">
    <name type="scientific">Micromonospora humidisoli</name>
    <dbReference type="NCBI Taxonomy" id="2807622"/>
    <lineage>
        <taxon>Bacteria</taxon>
        <taxon>Bacillati</taxon>
        <taxon>Actinomycetota</taxon>
        <taxon>Actinomycetes</taxon>
        <taxon>Micromonosporales</taxon>
        <taxon>Micromonosporaceae</taxon>
        <taxon>Micromonospora</taxon>
    </lineage>
</organism>
<evidence type="ECO:0000313" key="2">
    <source>
        <dbReference type="Proteomes" id="UP000809587"/>
    </source>
</evidence>
<accession>A0ABS2JCZ1</accession>
<evidence type="ECO:0008006" key="3">
    <source>
        <dbReference type="Google" id="ProtNLM"/>
    </source>
</evidence>
<name>A0ABS2JCZ1_9ACTN</name>
<dbReference type="EMBL" id="JAFEUO010000003">
    <property type="protein sequence ID" value="MBM7083598.1"/>
    <property type="molecule type" value="Genomic_DNA"/>
</dbReference>
<comment type="caution">
    <text evidence="1">The sequence shown here is derived from an EMBL/GenBank/DDBJ whole genome shotgun (WGS) entry which is preliminary data.</text>
</comment>
<dbReference type="RefSeq" id="WP_204958738.1">
    <property type="nucleotide sequence ID" value="NZ_JAFEUO010000003.1"/>
</dbReference>
<gene>
    <name evidence="1" type="ORF">JQN84_13840</name>
</gene>
<reference evidence="1 2" key="1">
    <citation type="submission" date="2021-02" db="EMBL/GenBank/DDBJ databases">
        <authorList>
            <person name="Lee D.-H."/>
        </authorList>
    </citation>
    <scope>NUCLEOTIDE SEQUENCE [LARGE SCALE GENOMIC DNA]</scope>
    <source>
        <strain evidence="1 2">MMS20-R2-29</strain>
    </source>
</reference>
<keyword evidence="2" id="KW-1185">Reference proteome</keyword>
<evidence type="ECO:0000313" key="1">
    <source>
        <dbReference type="EMBL" id="MBM7083598.1"/>
    </source>
</evidence>
<dbReference type="Proteomes" id="UP000809587">
    <property type="component" value="Unassembled WGS sequence"/>
</dbReference>
<protein>
    <recommendedName>
        <fullName evidence="3">BclA C-terminal domain-containing protein</fullName>
    </recommendedName>
</protein>